<reference evidence="1 2" key="1">
    <citation type="submission" date="2020-04" db="EMBL/GenBank/DDBJ databases">
        <title>Achromobacter ruhlandii genome sequencing and assembly.</title>
        <authorList>
            <person name="Martins R.C.R."/>
            <person name="Perdigao-Neto L.V."/>
            <person name="Levin A.S.S."/>
            <person name="Costa S.F."/>
        </authorList>
    </citation>
    <scope>NUCLEOTIDE SEQUENCE [LARGE SCALE GENOMIC DNA]</scope>
    <source>
        <strain evidence="1 2">9035ralo</strain>
    </source>
</reference>
<evidence type="ECO:0000313" key="1">
    <source>
        <dbReference type="EMBL" id="NMU93916.1"/>
    </source>
</evidence>
<dbReference type="Proteomes" id="UP000542405">
    <property type="component" value="Unassembled WGS sequence"/>
</dbReference>
<gene>
    <name evidence="1" type="ORF">HGQ98_32555</name>
</gene>
<dbReference type="EMBL" id="JABBZE010001004">
    <property type="protein sequence ID" value="NMU93916.1"/>
    <property type="molecule type" value="Genomic_DNA"/>
</dbReference>
<comment type="caution">
    <text evidence="1">The sequence shown here is derived from an EMBL/GenBank/DDBJ whole genome shotgun (WGS) entry which is preliminary data.</text>
</comment>
<feature type="non-terminal residue" evidence="1">
    <location>
        <position position="38"/>
    </location>
</feature>
<dbReference type="Pfam" id="PF02515">
    <property type="entry name" value="CoA_transf_3"/>
    <property type="match status" value="1"/>
</dbReference>
<evidence type="ECO:0008006" key="3">
    <source>
        <dbReference type="Google" id="ProtNLM"/>
    </source>
</evidence>
<dbReference type="SUPFAM" id="SSF89796">
    <property type="entry name" value="CoA-transferase family III (CaiB/BaiF)"/>
    <property type="match status" value="1"/>
</dbReference>
<dbReference type="InterPro" id="IPR003673">
    <property type="entry name" value="CoA-Trfase_fam_III"/>
</dbReference>
<dbReference type="Gene3D" id="3.40.50.10540">
    <property type="entry name" value="Crotonobetainyl-coa:carnitine coa-transferase, domain 1"/>
    <property type="match status" value="1"/>
</dbReference>
<accession>A0A848NRH9</accession>
<protein>
    <recommendedName>
        <fullName evidence="3">CoA transferase</fullName>
    </recommendedName>
</protein>
<proteinExistence type="predicted"/>
<evidence type="ECO:0000313" key="2">
    <source>
        <dbReference type="Proteomes" id="UP000542405"/>
    </source>
</evidence>
<organism evidence="1 2">
    <name type="scientific">Achromobacter ruhlandii</name>
    <dbReference type="NCBI Taxonomy" id="72557"/>
    <lineage>
        <taxon>Bacteria</taxon>
        <taxon>Pseudomonadati</taxon>
        <taxon>Pseudomonadota</taxon>
        <taxon>Betaproteobacteria</taxon>
        <taxon>Burkholderiales</taxon>
        <taxon>Alcaligenaceae</taxon>
        <taxon>Achromobacter</taxon>
    </lineage>
</organism>
<dbReference type="AlphaFoldDB" id="A0A848NRH9"/>
<dbReference type="RefSeq" id="WP_169538257.1">
    <property type="nucleotide sequence ID" value="NZ_JABBZE010001004.1"/>
</dbReference>
<dbReference type="GO" id="GO:0003824">
    <property type="term" value="F:catalytic activity"/>
    <property type="evidence" value="ECO:0007669"/>
    <property type="project" value="InterPro"/>
</dbReference>
<dbReference type="InterPro" id="IPR023606">
    <property type="entry name" value="CoA-Trfase_III_dom_1_sf"/>
</dbReference>
<sequence>MTMPHAAAPQAAGPLAGVRILDLSSVVMGPYATQVLAD</sequence>
<name>A0A848NRH9_9BURK</name>